<dbReference type="FunFam" id="3.60.20.10:FF:000014">
    <property type="entry name" value="Proteasome subunit beta type-7"/>
    <property type="match status" value="1"/>
</dbReference>
<evidence type="ECO:0000313" key="7">
    <source>
        <dbReference type="EMBL" id="CAB3373348.1"/>
    </source>
</evidence>
<dbReference type="Gene3D" id="3.60.20.10">
    <property type="entry name" value="Glutamine Phosphoribosylpyrophosphate, subunit 1, domain 1"/>
    <property type="match status" value="1"/>
</dbReference>
<comment type="caution">
    <text evidence="7">The sequence shown here is derived from an EMBL/GenBank/DDBJ whole genome shotgun (WGS) entry which is preliminary data.</text>
</comment>
<evidence type="ECO:0000256" key="1">
    <source>
        <dbReference type="ARBA" id="ARBA00022490"/>
    </source>
</evidence>
<dbReference type="InterPro" id="IPR016050">
    <property type="entry name" value="Proteasome_bsu_CS"/>
</dbReference>
<dbReference type="Proteomes" id="UP000494165">
    <property type="component" value="Unassembled WGS sequence"/>
</dbReference>
<dbReference type="PIRSF" id="PIRSF001213">
    <property type="entry name" value="Psome_endopept_beta"/>
    <property type="match status" value="1"/>
</dbReference>
<organism evidence="7 8">
    <name type="scientific">Cloeon dipterum</name>
    <dbReference type="NCBI Taxonomy" id="197152"/>
    <lineage>
        <taxon>Eukaryota</taxon>
        <taxon>Metazoa</taxon>
        <taxon>Ecdysozoa</taxon>
        <taxon>Arthropoda</taxon>
        <taxon>Hexapoda</taxon>
        <taxon>Insecta</taxon>
        <taxon>Pterygota</taxon>
        <taxon>Palaeoptera</taxon>
        <taxon>Ephemeroptera</taxon>
        <taxon>Pisciforma</taxon>
        <taxon>Baetidae</taxon>
        <taxon>Cloeon</taxon>
    </lineage>
</organism>
<dbReference type="GO" id="GO:0019774">
    <property type="term" value="C:proteasome core complex, beta-subunit complex"/>
    <property type="evidence" value="ECO:0007669"/>
    <property type="project" value="UniProtKB-UniRule"/>
</dbReference>
<dbReference type="InterPro" id="IPR029055">
    <property type="entry name" value="Ntn_hydrolases_N"/>
</dbReference>
<evidence type="ECO:0000256" key="4">
    <source>
        <dbReference type="ARBA" id="ARBA00024953"/>
    </source>
</evidence>
<comment type="function">
    <text evidence="4">Non-catalytic component of the proteasome, a multicatalytic proteinase complex which is characterized by its ability to cleave peptides with Arg, Phe, Tyr, Leu, and Glu adjacent to the leaving group at neutral or slightly basic pH. The proteasome has an ATP-dependent proteolytic activity.</text>
</comment>
<dbReference type="PANTHER" id="PTHR32194">
    <property type="entry name" value="METALLOPROTEASE TLDD"/>
    <property type="match status" value="1"/>
</dbReference>
<evidence type="ECO:0000256" key="5">
    <source>
        <dbReference type="ARBA" id="ARBA00026071"/>
    </source>
</evidence>
<proteinExistence type="inferred from homology"/>
<dbReference type="PANTHER" id="PTHR32194:SF6">
    <property type="entry name" value="PROTEASOME SUBUNIT BETA"/>
    <property type="match status" value="1"/>
</dbReference>
<evidence type="ECO:0000256" key="2">
    <source>
        <dbReference type="ARBA" id="ARBA00022942"/>
    </source>
</evidence>
<evidence type="ECO:0000256" key="3">
    <source>
        <dbReference type="ARBA" id="ARBA00023242"/>
    </source>
</evidence>
<comment type="similarity">
    <text evidence="6">Belongs to the peptidase T1B family.</text>
</comment>
<keyword evidence="3 6" id="KW-0539">Nucleus</keyword>
<dbReference type="PROSITE" id="PS51476">
    <property type="entry name" value="PROTEASOME_BETA_2"/>
    <property type="match status" value="1"/>
</dbReference>
<keyword evidence="2 6" id="KW-0647">Proteasome</keyword>
<keyword evidence="8" id="KW-1185">Reference proteome</keyword>
<dbReference type="AlphaFoldDB" id="A0A8S1CX51"/>
<dbReference type="InterPro" id="IPR016295">
    <property type="entry name" value="Proteasome_beta4"/>
</dbReference>
<dbReference type="SUPFAM" id="SSF56235">
    <property type="entry name" value="N-terminal nucleophile aminohydrolases (Ntn hydrolases)"/>
    <property type="match status" value="1"/>
</dbReference>
<dbReference type="GO" id="GO:0005737">
    <property type="term" value="C:cytoplasm"/>
    <property type="evidence" value="ECO:0007669"/>
    <property type="project" value="UniProtKB-SubCell"/>
</dbReference>
<comment type="subunit">
    <text evidence="5">The 26S proteasome consists of a 20S proteasome core and two 19S regulatory subunits. The 20S proteasome core is composed of 28 subunits that are arranged in four stacked rings, resulting in a barrel-shaped structure. The two end rings are each formed by seven alpha subunits, and the two central rings are each formed by seven beta subunits. The catalytic chamber with the active sites is on the inside of the barrel.</text>
</comment>
<reference evidence="7 8" key="1">
    <citation type="submission" date="2020-04" db="EMBL/GenBank/DDBJ databases">
        <authorList>
            <person name="Alioto T."/>
            <person name="Alioto T."/>
            <person name="Gomez Garrido J."/>
        </authorList>
    </citation>
    <scope>NUCLEOTIDE SEQUENCE [LARGE SCALE GENOMIC DNA]</scope>
</reference>
<protein>
    <recommendedName>
        <fullName evidence="6">Proteasome subunit beta</fullName>
    </recommendedName>
</protein>
<dbReference type="CDD" id="cd03760">
    <property type="entry name" value="proteasome_beta_type_4"/>
    <property type="match status" value="1"/>
</dbReference>
<evidence type="ECO:0000256" key="6">
    <source>
        <dbReference type="PIRNR" id="PIRNR001213"/>
    </source>
</evidence>
<dbReference type="Pfam" id="PF00227">
    <property type="entry name" value="Proteasome"/>
    <property type="match status" value="1"/>
</dbReference>
<dbReference type="EMBL" id="CADEPI010000084">
    <property type="protein sequence ID" value="CAB3373348.1"/>
    <property type="molecule type" value="Genomic_DNA"/>
</dbReference>
<evidence type="ECO:0000313" key="8">
    <source>
        <dbReference type="Proteomes" id="UP000494165"/>
    </source>
</evidence>
<dbReference type="PROSITE" id="PS00854">
    <property type="entry name" value="PROTEASOME_BETA_1"/>
    <property type="match status" value="1"/>
</dbReference>
<dbReference type="GO" id="GO:0005634">
    <property type="term" value="C:nucleus"/>
    <property type="evidence" value="ECO:0007669"/>
    <property type="project" value="UniProtKB-SubCell"/>
</dbReference>
<keyword evidence="1 6" id="KW-0963">Cytoplasm</keyword>
<dbReference type="InterPro" id="IPR001353">
    <property type="entry name" value="Proteasome_sua/b"/>
</dbReference>
<accession>A0A8S1CX51</accession>
<sequence>MTKRVNTTKMAQFGSDAFAAKSFWHNGPAPGASYNFPNMRSSSGEEEMQRSQTPITTGTSVLGLKFDNGVIICADTLGSYGSLARFRDCQRVMKVNNNIAVGVGGDYADFQYLKRVIDQKIMDEHIADDGFALKPKALYTWLTRVMYNRRNKFDPLWNNYVVGGMQEGVPFLGAVDLRGMAYQDRHIATGYGSYIALPLLRDAADKNPNMSLQQAKEIMEKCLEVLYYRDARSFPKYQMAIVTAEGVTVSDVLEVKSNWEVAHMISGF</sequence>
<dbReference type="InterPro" id="IPR023333">
    <property type="entry name" value="Proteasome_suB-type"/>
</dbReference>
<gene>
    <name evidence="7" type="ORF">CLODIP_2_CD13248</name>
</gene>
<comment type="subcellular location">
    <subcellularLocation>
        <location evidence="6">Cytoplasm</location>
    </subcellularLocation>
    <subcellularLocation>
        <location evidence="6">Nucleus</location>
    </subcellularLocation>
</comment>
<dbReference type="OrthoDB" id="7854943at2759"/>
<dbReference type="GO" id="GO:0051603">
    <property type="term" value="P:proteolysis involved in protein catabolic process"/>
    <property type="evidence" value="ECO:0007669"/>
    <property type="project" value="InterPro"/>
</dbReference>
<name>A0A8S1CX51_9INSE</name>